<name>A0A0L0FDS3_9EUKA</name>
<proteinExistence type="predicted"/>
<keyword evidence="4" id="KW-1185">Reference proteome</keyword>
<dbReference type="GeneID" id="25913047"/>
<reference evidence="3 4" key="1">
    <citation type="submission" date="2011-02" db="EMBL/GenBank/DDBJ databases">
        <title>The Genome Sequence of Sphaeroforma arctica JP610.</title>
        <authorList>
            <consortium name="The Broad Institute Genome Sequencing Platform"/>
            <person name="Russ C."/>
            <person name="Cuomo C."/>
            <person name="Young S.K."/>
            <person name="Zeng Q."/>
            <person name="Gargeya S."/>
            <person name="Alvarado L."/>
            <person name="Berlin A."/>
            <person name="Chapman S.B."/>
            <person name="Chen Z."/>
            <person name="Freedman E."/>
            <person name="Gellesch M."/>
            <person name="Goldberg J."/>
            <person name="Griggs A."/>
            <person name="Gujja S."/>
            <person name="Heilman E."/>
            <person name="Heiman D."/>
            <person name="Howarth C."/>
            <person name="Mehta T."/>
            <person name="Neiman D."/>
            <person name="Pearson M."/>
            <person name="Roberts A."/>
            <person name="Saif S."/>
            <person name="Shea T."/>
            <person name="Shenoy N."/>
            <person name="Sisk P."/>
            <person name="Stolte C."/>
            <person name="Sykes S."/>
            <person name="White J."/>
            <person name="Yandava C."/>
            <person name="Burger G."/>
            <person name="Gray M.W."/>
            <person name="Holland P.W.H."/>
            <person name="King N."/>
            <person name="Lang F.B.F."/>
            <person name="Roger A.J."/>
            <person name="Ruiz-Trillo I."/>
            <person name="Haas B."/>
            <person name="Nusbaum C."/>
            <person name="Birren B."/>
        </authorList>
    </citation>
    <scope>NUCLEOTIDE SEQUENCE [LARGE SCALE GENOMIC DNA]</scope>
    <source>
        <strain evidence="3 4">JP610</strain>
    </source>
</reference>
<evidence type="ECO:0000313" key="4">
    <source>
        <dbReference type="Proteomes" id="UP000054560"/>
    </source>
</evidence>
<feature type="coiled-coil region" evidence="1">
    <location>
        <begin position="100"/>
        <end position="127"/>
    </location>
</feature>
<protein>
    <submittedName>
        <fullName evidence="3">Uncharacterized protein</fullName>
    </submittedName>
</protein>
<sequence>RRQQHLNPIRRKEDDIDRRGTKRRQSNLDRTSPHTGQVLEGQQQARLEAHHPVSATDKQSPTAHEDKPAHSGDDVVFEGETKRVPDLRADRSQTIPDASAVKLTELMAQQQSLLERYEQRLQRTTTDRLTTLLAATETSTGTHKRVHTSPGNEDNPTFRIHGRTRPHLHSGMNHQGRRANRPRRRKLCLLLRRPHHSKSSHVKKCSRE</sequence>
<keyword evidence="1" id="KW-0175">Coiled coil</keyword>
<accession>A0A0L0FDS3</accession>
<gene>
    <name evidence="3" type="ORF">SARC_12543</name>
</gene>
<dbReference type="RefSeq" id="XP_014148821.1">
    <property type="nucleotide sequence ID" value="XM_014293346.1"/>
</dbReference>
<feature type="non-terminal residue" evidence="3">
    <location>
        <position position="1"/>
    </location>
</feature>
<dbReference type="AlphaFoldDB" id="A0A0L0FDS3"/>
<evidence type="ECO:0000313" key="3">
    <source>
        <dbReference type="EMBL" id="KNC74919.1"/>
    </source>
</evidence>
<organism evidence="3 4">
    <name type="scientific">Sphaeroforma arctica JP610</name>
    <dbReference type="NCBI Taxonomy" id="667725"/>
    <lineage>
        <taxon>Eukaryota</taxon>
        <taxon>Ichthyosporea</taxon>
        <taxon>Ichthyophonida</taxon>
        <taxon>Sphaeroforma</taxon>
    </lineage>
</organism>
<feature type="region of interest" description="Disordered" evidence="2">
    <location>
        <begin position="138"/>
        <end position="183"/>
    </location>
</feature>
<evidence type="ECO:0000256" key="1">
    <source>
        <dbReference type="SAM" id="Coils"/>
    </source>
</evidence>
<feature type="compositionally biased region" description="Polar residues" evidence="2">
    <location>
        <begin position="28"/>
        <end position="45"/>
    </location>
</feature>
<feature type="region of interest" description="Disordered" evidence="2">
    <location>
        <begin position="1"/>
        <end position="79"/>
    </location>
</feature>
<feature type="compositionally biased region" description="Basic and acidic residues" evidence="2">
    <location>
        <begin position="10"/>
        <end position="19"/>
    </location>
</feature>
<feature type="compositionally biased region" description="Basic and acidic residues" evidence="2">
    <location>
        <begin position="63"/>
        <end position="79"/>
    </location>
</feature>
<dbReference type="Proteomes" id="UP000054560">
    <property type="component" value="Unassembled WGS sequence"/>
</dbReference>
<evidence type="ECO:0000256" key="2">
    <source>
        <dbReference type="SAM" id="MobiDB-lite"/>
    </source>
</evidence>
<dbReference type="EMBL" id="KQ243979">
    <property type="protein sequence ID" value="KNC74919.1"/>
    <property type="molecule type" value="Genomic_DNA"/>
</dbReference>